<comment type="caution">
    <text evidence="14">The sequence shown here is derived from an EMBL/GenBank/DDBJ whole genome shotgun (WGS) entry which is preliminary data.</text>
</comment>
<dbReference type="PANTHER" id="PTHR10340:SF57">
    <property type="entry name" value="METALLOPHOS DOMAIN-CONTAINING PROTEIN"/>
    <property type="match status" value="1"/>
</dbReference>
<organism evidence="14 15">
    <name type="scientific">Clavelina lepadiformis</name>
    <name type="common">Light-bulb sea squirt</name>
    <name type="synonym">Ascidia lepadiformis</name>
    <dbReference type="NCBI Taxonomy" id="159417"/>
    <lineage>
        <taxon>Eukaryota</taxon>
        <taxon>Metazoa</taxon>
        <taxon>Chordata</taxon>
        <taxon>Tunicata</taxon>
        <taxon>Ascidiacea</taxon>
        <taxon>Aplousobranchia</taxon>
        <taxon>Clavelinidae</taxon>
        <taxon>Clavelina</taxon>
    </lineage>
</organism>
<evidence type="ECO:0000256" key="8">
    <source>
        <dbReference type="ARBA" id="ARBA00022833"/>
    </source>
</evidence>
<comment type="cofactor">
    <cofactor evidence="1">
        <name>Zn(2+)</name>
        <dbReference type="ChEBI" id="CHEBI:29105"/>
    </cofactor>
</comment>
<dbReference type="Proteomes" id="UP001642483">
    <property type="component" value="Unassembled WGS sequence"/>
</dbReference>
<feature type="domain" description="Calcineurin-like phosphoesterase" evidence="12">
    <location>
        <begin position="32"/>
        <end position="295"/>
    </location>
</feature>
<dbReference type="PIRSF" id="PIRSF036767">
    <property type="entry name" value="ASM-like_PDE"/>
    <property type="match status" value="1"/>
</dbReference>
<dbReference type="SUPFAM" id="SSF56300">
    <property type="entry name" value="Metallo-dependent phosphatases"/>
    <property type="match status" value="1"/>
</dbReference>
<keyword evidence="4" id="KW-0964">Secreted</keyword>
<feature type="domain" description="Sphingomyelin phosphodiesterase C-terminal" evidence="13">
    <location>
        <begin position="308"/>
        <end position="456"/>
    </location>
</feature>
<sequence length="478" mass="54102">MRLVVLSFFIWGSLARSPSVTSVKSTRANTGTFWHLSDLHLDFYYNSAAADPSEVCPSSYGRKVENAGPYGNYRCDAPWKLINSTVYAMKEINSNPDFILWTGDDTLHTNDQDKYLSPQLVVEAIKNITDLLNEVFPDTAILSSLGNHDYHPKSQLPIGPSWLLNETADLWAPWFTDQSALDTFRENGFYRMSVTAHSDLNIISLNTPLLYTSNKAFNASAVEDPGGQFKWLEESLQNIRDLKQTAYLIGHVPPGYYELVDYKHWYYLQYNEKYINVIKKYSDVISGQFFAHQHSDTFRLFYSDSGAPLSVMWLAPGVTPWMTTLQGVNNGSNNPGIRLFEFDTVTFTPTDYEVYYLDLYKANSDNMATWKLEYRATEDYKISDISPTSMDKFMKAVASADPGCESCESNIMLQKLSLYNSVSYNTAHCDKTCQTNQVCAITEVSESGHDKCLRGAADKVKQTIAMMVVIFLCFFISS</sequence>
<comment type="similarity">
    <text evidence="3">Belongs to the acid sphingomyelinase family.</text>
</comment>
<keyword evidence="6 11" id="KW-0732">Signal</keyword>
<dbReference type="Pfam" id="PF00149">
    <property type="entry name" value="Metallophos"/>
    <property type="match status" value="1"/>
</dbReference>
<evidence type="ECO:0000313" key="15">
    <source>
        <dbReference type="Proteomes" id="UP001642483"/>
    </source>
</evidence>
<dbReference type="PANTHER" id="PTHR10340">
    <property type="entry name" value="SPHINGOMYELIN PHOSPHODIESTERASE"/>
    <property type="match status" value="1"/>
</dbReference>
<keyword evidence="8" id="KW-0862">Zinc</keyword>
<dbReference type="InterPro" id="IPR004843">
    <property type="entry name" value="Calcineurin-like_PHP"/>
</dbReference>
<evidence type="ECO:0000256" key="3">
    <source>
        <dbReference type="ARBA" id="ARBA00008234"/>
    </source>
</evidence>
<evidence type="ECO:0000259" key="13">
    <source>
        <dbReference type="Pfam" id="PF19272"/>
    </source>
</evidence>
<dbReference type="CDD" id="cd00842">
    <property type="entry name" value="MPP_ASMase"/>
    <property type="match status" value="1"/>
</dbReference>
<gene>
    <name evidence="14" type="ORF">CVLEPA_LOCUS26446</name>
</gene>
<proteinExistence type="inferred from homology"/>
<comment type="subcellular location">
    <subcellularLocation>
        <location evidence="2">Secreted</location>
    </subcellularLocation>
</comment>
<evidence type="ECO:0008006" key="16">
    <source>
        <dbReference type="Google" id="ProtNLM"/>
    </source>
</evidence>
<evidence type="ECO:0000256" key="10">
    <source>
        <dbReference type="ARBA" id="ARBA00023180"/>
    </source>
</evidence>
<keyword evidence="10" id="KW-0325">Glycoprotein</keyword>
<keyword evidence="5" id="KW-0479">Metal-binding</keyword>
<dbReference type="InterPro" id="IPR017064">
    <property type="entry name" value="ASM-like_Pdiesterase_prd"/>
</dbReference>
<accession>A0ABP0GSC1</accession>
<feature type="signal peptide" evidence="11">
    <location>
        <begin position="1"/>
        <end position="15"/>
    </location>
</feature>
<protein>
    <recommendedName>
        <fullName evidence="16">Acid sphingomyelinase-like phosphodiesterase</fullName>
    </recommendedName>
</protein>
<keyword evidence="7" id="KW-0378">Hydrolase</keyword>
<evidence type="ECO:0000256" key="1">
    <source>
        <dbReference type="ARBA" id="ARBA00001947"/>
    </source>
</evidence>
<dbReference type="Pfam" id="PF19272">
    <property type="entry name" value="ASMase_C"/>
    <property type="match status" value="1"/>
</dbReference>
<evidence type="ECO:0000256" key="5">
    <source>
        <dbReference type="ARBA" id="ARBA00022723"/>
    </source>
</evidence>
<dbReference type="Gene3D" id="3.60.21.10">
    <property type="match status" value="1"/>
</dbReference>
<feature type="chain" id="PRO_5046731756" description="Acid sphingomyelinase-like phosphodiesterase" evidence="11">
    <location>
        <begin position="16"/>
        <end position="478"/>
    </location>
</feature>
<evidence type="ECO:0000256" key="2">
    <source>
        <dbReference type="ARBA" id="ARBA00004613"/>
    </source>
</evidence>
<dbReference type="InterPro" id="IPR045473">
    <property type="entry name" value="ASM_C"/>
</dbReference>
<name>A0ABP0GSC1_CLALP</name>
<evidence type="ECO:0000259" key="12">
    <source>
        <dbReference type="Pfam" id="PF00149"/>
    </source>
</evidence>
<dbReference type="InterPro" id="IPR029052">
    <property type="entry name" value="Metallo-depent_PP-like"/>
</dbReference>
<keyword evidence="15" id="KW-1185">Reference proteome</keyword>
<reference evidence="14 15" key="1">
    <citation type="submission" date="2024-02" db="EMBL/GenBank/DDBJ databases">
        <authorList>
            <person name="Daric V."/>
            <person name="Darras S."/>
        </authorList>
    </citation>
    <scope>NUCLEOTIDE SEQUENCE [LARGE SCALE GENOMIC DNA]</scope>
</reference>
<dbReference type="InterPro" id="IPR041805">
    <property type="entry name" value="ASMase/PPN1_MPP"/>
</dbReference>
<evidence type="ECO:0000256" key="4">
    <source>
        <dbReference type="ARBA" id="ARBA00022525"/>
    </source>
</evidence>
<dbReference type="EMBL" id="CAWYQH010000130">
    <property type="protein sequence ID" value="CAK8693120.1"/>
    <property type="molecule type" value="Genomic_DNA"/>
</dbReference>
<evidence type="ECO:0000313" key="14">
    <source>
        <dbReference type="EMBL" id="CAK8693120.1"/>
    </source>
</evidence>
<evidence type="ECO:0000256" key="7">
    <source>
        <dbReference type="ARBA" id="ARBA00022801"/>
    </source>
</evidence>
<evidence type="ECO:0000256" key="6">
    <source>
        <dbReference type="ARBA" id="ARBA00022729"/>
    </source>
</evidence>
<evidence type="ECO:0000256" key="9">
    <source>
        <dbReference type="ARBA" id="ARBA00023157"/>
    </source>
</evidence>
<keyword evidence="9" id="KW-1015">Disulfide bond</keyword>
<evidence type="ECO:0000256" key="11">
    <source>
        <dbReference type="SAM" id="SignalP"/>
    </source>
</evidence>